<comment type="caution">
    <text evidence="3">The sequence shown here is derived from an EMBL/GenBank/DDBJ whole genome shotgun (WGS) entry which is preliminary data.</text>
</comment>
<organism evidence="3 4">
    <name type="scientific">Penicillium daleae</name>
    <dbReference type="NCBI Taxonomy" id="63821"/>
    <lineage>
        <taxon>Eukaryota</taxon>
        <taxon>Fungi</taxon>
        <taxon>Dikarya</taxon>
        <taxon>Ascomycota</taxon>
        <taxon>Pezizomycotina</taxon>
        <taxon>Eurotiomycetes</taxon>
        <taxon>Eurotiomycetidae</taxon>
        <taxon>Eurotiales</taxon>
        <taxon>Aspergillaceae</taxon>
        <taxon>Penicillium</taxon>
    </lineage>
</organism>
<reference evidence="3" key="2">
    <citation type="journal article" date="2023" name="IMA Fungus">
        <title>Comparative genomic study of the Penicillium genus elucidates a diverse pangenome and 15 lateral gene transfer events.</title>
        <authorList>
            <person name="Petersen C."/>
            <person name="Sorensen T."/>
            <person name="Nielsen M.R."/>
            <person name="Sondergaard T.E."/>
            <person name="Sorensen J.L."/>
            <person name="Fitzpatrick D.A."/>
            <person name="Frisvad J.C."/>
            <person name="Nielsen K.L."/>
        </authorList>
    </citation>
    <scope>NUCLEOTIDE SEQUENCE</scope>
    <source>
        <strain evidence="3">IBT 16125</strain>
    </source>
</reference>
<accession>A0AAD6BZG1</accession>
<evidence type="ECO:0000313" key="4">
    <source>
        <dbReference type="Proteomes" id="UP001213681"/>
    </source>
</evidence>
<reference evidence="3" key="1">
    <citation type="submission" date="2022-12" db="EMBL/GenBank/DDBJ databases">
        <authorList>
            <person name="Petersen C."/>
        </authorList>
    </citation>
    <scope>NUCLEOTIDE SEQUENCE</scope>
    <source>
        <strain evidence="3">IBT 16125</strain>
    </source>
</reference>
<keyword evidence="4" id="KW-1185">Reference proteome</keyword>
<keyword evidence="2" id="KW-0539">Nucleus</keyword>
<gene>
    <name evidence="3" type="ORF">N7458_009292</name>
</gene>
<dbReference type="AlphaFoldDB" id="A0AAD6BZG1"/>
<dbReference type="GO" id="GO:0000976">
    <property type="term" value="F:transcription cis-regulatory region binding"/>
    <property type="evidence" value="ECO:0007669"/>
    <property type="project" value="TreeGrafter"/>
</dbReference>
<dbReference type="Pfam" id="PF11951">
    <property type="entry name" value="Fungal_trans_2"/>
    <property type="match status" value="1"/>
</dbReference>
<comment type="subcellular location">
    <subcellularLocation>
        <location evidence="1">Nucleus</location>
    </subcellularLocation>
</comment>
<proteinExistence type="predicted"/>
<protein>
    <submittedName>
        <fullName evidence="3">Uncharacterized protein</fullName>
    </submittedName>
</protein>
<evidence type="ECO:0000313" key="3">
    <source>
        <dbReference type="EMBL" id="KAJ5438294.1"/>
    </source>
</evidence>
<dbReference type="InterPro" id="IPR021858">
    <property type="entry name" value="Fun_TF"/>
</dbReference>
<dbReference type="GO" id="GO:0003700">
    <property type="term" value="F:DNA-binding transcription factor activity"/>
    <property type="evidence" value="ECO:0007669"/>
    <property type="project" value="TreeGrafter"/>
</dbReference>
<name>A0AAD6BZG1_9EURO</name>
<dbReference type="GO" id="GO:0045944">
    <property type="term" value="P:positive regulation of transcription by RNA polymerase II"/>
    <property type="evidence" value="ECO:0007669"/>
    <property type="project" value="TreeGrafter"/>
</dbReference>
<evidence type="ECO:0000256" key="1">
    <source>
        <dbReference type="ARBA" id="ARBA00004123"/>
    </source>
</evidence>
<dbReference type="GO" id="GO:0005634">
    <property type="term" value="C:nucleus"/>
    <property type="evidence" value="ECO:0007669"/>
    <property type="project" value="UniProtKB-SubCell"/>
</dbReference>
<dbReference type="PANTHER" id="PTHR37534:SF38">
    <property type="entry name" value="ZN(2)-C6 FUNGAL-TYPE DOMAIN-CONTAINING PROTEIN"/>
    <property type="match status" value="1"/>
</dbReference>
<evidence type="ECO:0000256" key="2">
    <source>
        <dbReference type="ARBA" id="ARBA00023242"/>
    </source>
</evidence>
<dbReference type="PANTHER" id="PTHR37534">
    <property type="entry name" value="TRANSCRIPTIONAL ACTIVATOR PROTEIN UGA3"/>
    <property type="match status" value="1"/>
</dbReference>
<dbReference type="Proteomes" id="UP001213681">
    <property type="component" value="Unassembled WGS sequence"/>
</dbReference>
<dbReference type="RefSeq" id="XP_056761523.1">
    <property type="nucleotide sequence ID" value="XM_056912674.1"/>
</dbReference>
<dbReference type="GeneID" id="81602917"/>
<sequence length="269" mass="30064">MFSHLRASRQVVLRLANSPLPSSTNDNGRLFSFALEIYRYFILSNNIIPHGSITYRTLPHDPFLDGVFGTMSHFDTQGVIFGDSHGLFQTLPCIAVLAARRLTEQTPSQASLEMHEALHSRITEWKPPESPVPDPKWQSQRKAALNLCREAVLLYLETALVPDALSNTSTMTRIQGYIDKIVLYADEATGSPYETIFMGPLIIAGSCMVQPDQRELLQASLRSNRFHMQHCLRAASLLEKVWNDPSGRVFGPSGLAIIMRRRGINLGIS</sequence>
<dbReference type="EMBL" id="JAPVEA010000008">
    <property type="protein sequence ID" value="KAJ5438294.1"/>
    <property type="molecule type" value="Genomic_DNA"/>
</dbReference>